<dbReference type="InterPro" id="IPR009351">
    <property type="entry name" value="AlkZ-like"/>
</dbReference>
<proteinExistence type="predicted"/>
<keyword evidence="1" id="KW-0238">DNA-binding</keyword>
<name>A0A9X1MB17_9MICC</name>
<dbReference type="RefSeq" id="WP_227894491.1">
    <property type="nucleotide sequence ID" value="NZ_CP099466.1"/>
</dbReference>
<dbReference type="PANTHER" id="PTHR30528">
    <property type="entry name" value="CYTOPLASMIC PROTEIN"/>
    <property type="match status" value="1"/>
</dbReference>
<accession>A0A9X1MB17</accession>
<comment type="caution">
    <text evidence="1">The sequence shown here is derived from an EMBL/GenBank/DDBJ whole genome shotgun (WGS) entry which is preliminary data.</text>
</comment>
<dbReference type="AlphaFoldDB" id="A0A9X1MB17"/>
<gene>
    <name evidence="1" type="ORF">LJ757_02955</name>
</gene>
<evidence type="ECO:0000313" key="1">
    <source>
        <dbReference type="EMBL" id="MCC3296763.1"/>
    </source>
</evidence>
<organism evidence="1 2">
    <name type="scientific">Arthrobacter caoxuetaonis</name>
    <dbReference type="NCBI Taxonomy" id="2886935"/>
    <lineage>
        <taxon>Bacteria</taxon>
        <taxon>Bacillati</taxon>
        <taxon>Actinomycetota</taxon>
        <taxon>Actinomycetes</taxon>
        <taxon>Micrococcales</taxon>
        <taxon>Micrococcaceae</taxon>
        <taxon>Arthrobacter</taxon>
    </lineage>
</organism>
<reference evidence="1" key="1">
    <citation type="submission" date="2021-10" db="EMBL/GenBank/DDBJ databases">
        <title>Novel species in genus Arthrobacter.</title>
        <authorList>
            <person name="Liu Y."/>
        </authorList>
    </citation>
    <scope>NUCLEOTIDE SEQUENCE</scope>
    <source>
        <strain evidence="1">Zg-Y453</strain>
    </source>
</reference>
<protein>
    <submittedName>
        <fullName evidence="1">Winged helix DNA-binding domain-containing protein</fullName>
    </submittedName>
</protein>
<evidence type="ECO:0000313" key="2">
    <source>
        <dbReference type="Proteomes" id="UP001139158"/>
    </source>
</evidence>
<dbReference type="EMBL" id="JAJFZV010000001">
    <property type="protein sequence ID" value="MCC3296763.1"/>
    <property type="molecule type" value="Genomic_DNA"/>
</dbReference>
<sequence>MPAALTLDQARRAVLCAQQFAKARPASPTPGQVGRVFDSLALLQIDSVNVLARSHYLPHFSRLGAYDRTVLDGMSSRHPRRMMEYWAHEASYIHPDLFADLRLWKKRSWAGSVEPEELRRSVSDALLALLEDKHPLTARQAEMLLGHAADREKTHWGWNWSVVKRVLEDLFEQGIVTSAGRTAQFERLYAPTAAVHPQGPASLEDGVDRGEALLRLTERAARSLGVGTANALADYFRLPVQDTLGAARTLSARGTLEETSVAGWKAPVFLHAAARIPRRCHGRGLLSPFDSLVFDRRRLRDLFGIDYRIEIYTPVAKRRFGYYVLPFLLRERIAARVDLKADRARGVLLVQSAHLEADAPDDTAVELAAELVLMARWLDLGEVMVRPVGNLAPALKLAVSRE</sequence>
<dbReference type="Proteomes" id="UP001139158">
    <property type="component" value="Unassembled WGS sequence"/>
</dbReference>
<dbReference type="GO" id="GO:0003677">
    <property type="term" value="F:DNA binding"/>
    <property type="evidence" value="ECO:0007669"/>
    <property type="project" value="UniProtKB-KW"/>
</dbReference>
<dbReference type="PANTHER" id="PTHR30528:SF0">
    <property type="entry name" value="CYTOPLASMIC PROTEIN"/>
    <property type="match status" value="1"/>
</dbReference>
<dbReference type="Pfam" id="PF06224">
    <property type="entry name" value="AlkZ-like"/>
    <property type="match status" value="1"/>
</dbReference>
<keyword evidence="2" id="KW-1185">Reference proteome</keyword>